<evidence type="ECO:0000256" key="2">
    <source>
        <dbReference type="ARBA" id="ARBA00022475"/>
    </source>
</evidence>
<dbReference type="InterPro" id="IPR037185">
    <property type="entry name" value="EmrE-like"/>
</dbReference>
<feature type="transmembrane region" description="Helical" evidence="6">
    <location>
        <begin position="39"/>
        <end position="56"/>
    </location>
</feature>
<evidence type="ECO:0000313" key="8">
    <source>
        <dbReference type="EMBL" id="MBL6446981.1"/>
    </source>
</evidence>
<evidence type="ECO:0000256" key="5">
    <source>
        <dbReference type="ARBA" id="ARBA00023136"/>
    </source>
</evidence>
<dbReference type="InterPro" id="IPR050638">
    <property type="entry name" value="AA-Vitamin_Transporters"/>
</dbReference>
<keyword evidence="9" id="KW-1185">Reference proteome</keyword>
<feature type="transmembrane region" description="Helical" evidence="6">
    <location>
        <begin position="152"/>
        <end position="172"/>
    </location>
</feature>
<dbReference type="GO" id="GO:0005886">
    <property type="term" value="C:plasma membrane"/>
    <property type="evidence" value="ECO:0007669"/>
    <property type="project" value="UniProtKB-SubCell"/>
</dbReference>
<evidence type="ECO:0000259" key="7">
    <source>
        <dbReference type="Pfam" id="PF00892"/>
    </source>
</evidence>
<feature type="transmembrane region" description="Helical" evidence="6">
    <location>
        <begin position="184"/>
        <end position="201"/>
    </location>
</feature>
<dbReference type="Proteomes" id="UP000614216">
    <property type="component" value="Unassembled WGS sequence"/>
</dbReference>
<gene>
    <name evidence="8" type="ORF">JMN32_11715</name>
</gene>
<feature type="transmembrane region" description="Helical" evidence="6">
    <location>
        <begin position="207"/>
        <end position="234"/>
    </location>
</feature>
<dbReference type="Pfam" id="PF00892">
    <property type="entry name" value="EamA"/>
    <property type="match status" value="2"/>
</dbReference>
<feature type="transmembrane region" description="Helical" evidence="6">
    <location>
        <begin position="12"/>
        <end position="33"/>
    </location>
</feature>
<feature type="transmembrane region" description="Helical" evidence="6">
    <location>
        <begin position="123"/>
        <end position="140"/>
    </location>
</feature>
<feature type="transmembrane region" description="Helical" evidence="6">
    <location>
        <begin position="68"/>
        <end position="90"/>
    </location>
</feature>
<comment type="caution">
    <text evidence="8">The sequence shown here is derived from an EMBL/GenBank/DDBJ whole genome shotgun (WGS) entry which is preliminary data.</text>
</comment>
<dbReference type="EMBL" id="JAEUGD010000042">
    <property type="protein sequence ID" value="MBL6446981.1"/>
    <property type="molecule type" value="Genomic_DNA"/>
</dbReference>
<keyword evidence="4 6" id="KW-1133">Transmembrane helix</keyword>
<organism evidence="8 9">
    <name type="scientific">Fulvivirga marina</name>
    <dbReference type="NCBI Taxonomy" id="2494733"/>
    <lineage>
        <taxon>Bacteria</taxon>
        <taxon>Pseudomonadati</taxon>
        <taxon>Bacteroidota</taxon>
        <taxon>Cytophagia</taxon>
        <taxon>Cytophagales</taxon>
        <taxon>Fulvivirgaceae</taxon>
        <taxon>Fulvivirga</taxon>
    </lineage>
</organism>
<proteinExistence type="predicted"/>
<name>A0A937G1Y1_9BACT</name>
<feature type="domain" description="EamA" evidence="7">
    <location>
        <begin position="10"/>
        <end position="140"/>
    </location>
</feature>
<evidence type="ECO:0000256" key="4">
    <source>
        <dbReference type="ARBA" id="ARBA00022989"/>
    </source>
</evidence>
<evidence type="ECO:0000256" key="1">
    <source>
        <dbReference type="ARBA" id="ARBA00004651"/>
    </source>
</evidence>
<keyword evidence="3 6" id="KW-0812">Transmembrane</keyword>
<feature type="transmembrane region" description="Helical" evidence="6">
    <location>
        <begin position="96"/>
        <end position="116"/>
    </location>
</feature>
<dbReference type="RefSeq" id="WP_202856514.1">
    <property type="nucleotide sequence ID" value="NZ_JAEUGD010000042.1"/>
</dbReference>
<dbReference type="InterPro" id="IPR000620">
    <property type="entry name" value="EamA_dom"/>
</dbReference>
<dbReference type="PANTHER" id="PTHR32322:SF18">
    <property type="entry name" value="S-ADENOSYLMETHIONINE_S-ADENOSYLHOMOCYSTEINE TRANSPORTER"/>
    <property type="match status" value="1"/>
</dbReference>
<sequence length="291" mass="32015">MPGKITIHSTLLFVTLIYGFNYTVAKFVMPAYLEPFGFIVFRIASATLLFWLLSSITGTDKIKSRKDFGLLFLCGLFGVATNQLLFFKGLSLTNPINGSVIMTTSPIMVMIVAYALGKESITVKKSIGFFIGAVGAYLLLTKDGVSLSKGTFLGDLLILINGSSYAVYLVLVKPLMAKYKSITVIKWVFLFGGIIAFPFGISELSTVNWTIIPVTIWLYIGFVIIAATFLVYLLNVWTLKFVNSSLVGSYIYLQPVFATLVAVAFRGDQLDVLTILYSLVIMLGVYLVSQK</sequence>
<dbReference type="SUPFAM" id="SSF103481">
    <property type="entry name" value="Multidrug resistance efflux transporter EmrE"/>
    <property type="match status" value="2"/>
</dbReference>
<feature type="transmembrane region" description="Helical" evidence="6">
    <location>
        <begin position="246"/>
        <end position="266"/>
    </location>
</feature>
<evidence type="ECO:0000313" key="9">
    <source>
        <dbReference type="Proteomes" id="UP000614216"/>
    </source>
</evidence>
<evidence type="ECO:0000256" key="6">
    <source>
        <dbReference type="SAM" id="Phobius"/>
    </source>
</evidence>
<keyword evidence="5 6" id="KW-0472">Membrane</keyword>
<feature type="domain" description="EamA" evidence="7">
    <location>
        <begin position="153"/>
        <end position="289"/>
    </location>
</feature>
<reference evidence="8" key="1">
    <citation type="submission" date="2021-01" db="EMBL/GenBank/DDBJ databases">
        <title>Fulvivirga kasyanovii gen. nov., sp nov., a novel member of the phylum Bacteroidetes isolated from seawater in a mussel farm.</title>
        <authorList>
            <person name="Zhao L.-H."/>
            <person name="Wang Z.-J."/>
        </authorList>
    </citation>
    <scope>NUCLEOTIDE SEQUENCE</scope>
    <source>
        <strain evidence="8">29W222</strain>
    </source>
</reference>
<dbReference type="AlphaFoldDB" id="A0A937G1Y1"/>
<dbReference type="PANTHER" id="PTHR32322">
    <property type="entry name" value="INNER MEMBRANE TRANSPORTER"/>
    <property type="match status" value="1"/>
</dbReference>
<evidence type="ECO:0000256" key="3">
    <source>
        <dbReference type="ARBA" id="ARBA00022692"/>
    </source>
</evidence>
<accession>A0A937G1Y1</accession>
<keyword evidence="2" id="KW-1003">Cell membrane</keyword>
<comment type="subcellular location">
    <subcellularLocation>
        <location evidence="1">Cell membrane</location>
        <topology evidence="1">Multi-pass membrane protein</topology>
    </subcellularLocation>
</comment>
<protein>
    <submittedName>
        <fullName evidence="8">DMT family transporter</fullName>
    </submittedName>
</protein>
<feature type="transmembrane region" description="Helical" evidence="6">
    <location>
        <begin position="272"/>
        <end position="289"/>
    </location>
</feature>